<organism evidence="3 4">
    <name type="scientific">Pseudobacteriovorax antillogorgiicola</name>
    <dbReference type="NCBI Taxonomy" id="1513793"/>
    <lineage>
        <taxon>Bacteria</taxon>
        <taxon>Pseudomonadati</taxon>
        <taxon>Bdellovibrionota</taxon>
        <taxon>Oligoflexia</taxon>
        <taxon>Oligoflexales</taxon>
        <taxon>Pseudobacteriovoracaceae</taxon>
        <taxon>Pseudobacteriovorax</taxon>
    </lineage>
</organism>
<protein>
    <submittedName>
        <fullName evidence="3">CbiX protein</fullName>
    </submittedName>
</protein>
<dbReference type="PANTHER" id="PTHR33542">
    <property type="entry name" value="SIROHYDROCHLORIN FERROCHELATASE, CHLOROPLASTIC"/>
    <property type="match status" value="1"/>
</dbReference>
<dbReference type="GO" id="GO:0016829">
    <property type="term" value="F:lyase activity"/>
    <property type="evidence" value="ECO:0007669"/>
    <property type="project" value="UniProtKB-KW"/>
</dbReference>
<keyword evidence="2" id="KW-0456">Lyase</keyword>
<dbReference type="CDD" id="cd03416">
    <property type="entry name" value="CbiX_SirB_N"/>
    <property type="match status" value="1"/>
</dbReference>
<dbReference type="InterPro" id="IPR050963">
    <property type="entry name" value="Sirohydro_Cobaltochel/CbiX"/>
</dbReference>
<dbReference type="Gene3D" id="3.40.50.1400">
    <property type="match status" value="1"/>
</dbReference>
<evidence type="ECO:0000313" key="4">
    <source>
        <dbReference type="Proteomes" id="UP000192907"/>
    </source>
</evidence>
<name>A0A1Y6CDS8_9BACT</name>
<dbReference type="STRING" id="1513793.SAMN06296036_119125"/>
<evidence type="ECO:0000256" key="1">
    <source>
        <dbReference type="ARBA" id="ARBA00022723"/>
    </source>
</evidence>
<dbReference type="Pfam" id="PF01903">
    <property type="entry name" value="CbiX"/>
    <property type="match status" value="1"/>
</dbReference>
<gene>
    <name evidence="3" type="ORF">SAMN06296036_119125</name>
</gene>
<dbReference type="GO" id="GO:0046872">
    <property type="term" value="F:metal ion binding"/>
    <property type="evidence" value="ECO:0007669"/>
    <property type="project" value="UniProtKB-KW"/>
</dbReference>
<accession>A0A1Y6CDS8</accession>
<dbReference type="OrthoDB" id="9797895at2"/>
<reference evidence="4" key="1">
    <citation type="submission" date="2017-04" db="EMBL/GenBank/DDBJ databases">
        <authorList>
            <person name="Varghese N."/>
            <person name="Submissions S."/>
        </authorList>
    </citation>
    <scope>NUCLEOTIDE SEQUENCE [LARGE SCALE GENOMIC DNA]</scope>
    <source>
        <strain evidence="4">RKEM611</strain>
    </source>
</reference>
<dbReference type="Proteomes" id="UP000192907">
    <property type="component" value="Unassembled WGS sequence"/>
</dbReference>
<keyword evidence="1" id="KW-0479">Metal-binding</keyword>
<dbReference type="PANTHER" id="PTHR33542:SF3">
    <property type="entry name" value="SIROHYDROCHLORIN FERROCHELATASE, CHLOROPLASTIC"/>
    <property type="match status" value="1"/>
</dbReference>
<keyword evidence="4" id="KW-1185">Reference proteome</keyword>
<dbReference type="RefSeq" id="WP_132322731.1">
    <property type="nucleotide sequence ID" value="NZ_FWZT01000019.1"/>
</dbReference>
<dbReference type="EMBL" id="FWZT01000019">
    <property type="protein sequence ID" value="SMF58564.1"/>
    <property type="molecule type" value="Genomic_DNA"/>
</dbReference>
<dbReference type="AlphaFoldDB" id="A0A1Y6CDS8"/>
<dbReference type="SUPFAM" id="SSF53800">
    <property type="entry name" value="Chelatase"/>
    <property type="match status" value="1"/>
</dbReference>
<evidence type="ECO:0000313" key="3">
    <source>
        <dbReference type="EMBL" id="SMF58564.1"/>
    </source>
</evidence>
<evidence type="ECO:0000256" key="2">
    <source>
        <dbReference type="ARBA" id="ARBA00023239"/>
    </source>
</evidence>
<dbReference type="InterPro" id="IPR002762">
    <property type="entry name" value="CbiX-like"/>
</dbReference>
<sequence>MTKLAVIVVDHGSKLQESNRLFESFIEEFADESPYDIVESAHMELAQPDIASAFQQCVEQGADEIVVVPYFFMPGKHIQKDIPRLTEEARARHPHVSVRIAPPLGRHPLMKTILSDQVNSTRQP</sequence>
<proteinExistence type="predicted"/>